<dbReference type="Proteomes" id="UP000887572">
    <property type="component" value="Unplaced"/>
</dbReference>
<dbReference type="GO" id="GO:0005634">
    <property type="term" value="C:nucleus"/>
    <property type="evidence" value="ECO:0007669"/>
    <property type="project" value="UniProtKB-SubCell"/>
</dbReference>
<protein>
    <submittedName>
        <fullName evidence="7">Transposase</fullName>
    </submittedName>
</protein>
<keyword evidence="5" id="KW-0539">Nucleus</keyword>
<keyword evidence="4" id="KW-0862">Zinc</keyword>
<evidence type="ECO:0000256" key="2">
    <source>
        <dbReference type="ARBA" id="ARBA00022723"/>
    </source>
</evidence>
<proteinExistence type="predicted"/>
<dbReference type="PANTHER" id="PTHR46481:SF10">
    <property type="entry name" value="ZINC FINGER BED DOMAIN-CONTAINING PROTEIN 39"/>
    <property type="match status" value="1"/>
</dbReference>
<evidence type="ECO:0000256" key="5">
    <source>
        <dbReference type="ARBA" id="ARBA00023242"/>
    </source>
</evidence>
<dbReference type="PANTHER" id="PTHR46481">
    <property type="entry name" value="ZINC FINGER BED DOMAIN-CONTAINING PROTEIN 4"/>
    <property type="match status" value="1"/>
</dbReference>
<evidence type="ECO:0000313" key="6">
    <source>
        <dbReference type="Proteomes" id="UP000887572"/>
    </source>
</evidence>
<dbReference type="SUPFAM" id="SSF53098">
    <property type="entry name" value="Ribonuclease H-like"/>
    <property type="match status" value="1"/>
</dbReference>
<name>A0A914HIS4_GLORO</name>
<organism evidence="6 7">
    <name type="scientific">Globodera rostochiensis</name>
    <name type="common">Golden nematode worm</name>
    <name type="synonym">Heterodera rostochiensis</name>
    <dbReference type="NCBI Taxonomy" id="31243"/>
    <lineage>
        <taxon>Eukaryota</taxon>
        <taxon>Metazoa</taxon>
        <taxon>Ecdysozoa</taxon>
        <taxon>Nematoda</taxon>
        <taxon>Chromadorea</taxon>
        <taxon>Rhabditida</taxon>
        <taxon>Tylenchina</taxon>
        <taxon>Tylenchomorpha</taxon>
        <taxon>Tylenchoidea</taxon>
        <taxon>Heteroderidae</taxon>
        <taxon>Heteroderinae</taxon>
        <taxon>Globodera</taxon>
    </lineage>
</organism>
<accession>A0A914HIS4</accession>
<dbReference type="InterPro" id="IPR052035">
    <property type="entry name" value="ZnF_BED_domain_contain"/>
</dbReference>
<comment type="subcellular location">
    <subcellularLocation>
        <location evidence="1">Nucleus</location>
    </subcellularLocation>
</comment>
<evidence type="ECO:0000256" key="4">
    <source>
        <dbReference type="ARBA" id="ARBA00022833"/>
    </source>
</evidence>
<evidence type="ECO:0000313" key="7">
    <source>
        <dbReference type="WBParaSite" id="Gr19_v10_g1839.t1"/>
    </source>
</evidence>
<dbReference type="SUPFAM" id="SSF140996">
    <property type="entry name" value="Hermes dimerisation domain"/>
    <property type="match status" value="1"/>
</dbReference>
<dbReference type="InterPro" id="IPR012337">
    <property type="entry name" value="RNaseH-like_sf"/>
</dbReference>
<keyword evidence="6" id="KW-1185">Reference proteome</keyword>
<dbReference type="WBParaSite" id="Gr19_v10_g1839.t1">
    <property type="protein sequence ID" value="Gr19_v10_g1839.t1"/>
    <property type="gene ID" value="Gr19_v10_g1839"/>
</dbReference>
<dbReference type="GO" id="GO:0008270">
    <property type="term" value="F:zinc ion binding"/>
    <property type="evidence" value="ECO:0007669"/>
    <property type="project" value="UniProtKB-KW"/>
</dbReference>
<evidence type="ECO:0000256" key="1">
    <source>
        <dbReference type="ARBA" id="ARBA00004123"/>
    </source>
</evidence>
<reference evidence="7" key="1">
    <citation type="submission" date="2022-11" db="UniProtKB">
        <authorList>
            <consortium name="WormBaseParasite"/>
        </authorList>
    </citation>
    <scope>IDENTIFICATION</scope>
</reference>
<keyword evidence="3" id="KW-0863">Zinc-finger</keyword>
<keyword evidence="2" id="KW-0479">Metal-binding</keyword>
<sequence length="409" mass="46385">MIALNAASQWSKDGCVTISINRAVMEMLATQLLPFNLVDGAGFRKLIEKLQPKYELPHRNHFSQYELPKSFDRAVIAELDVVDNIALTCDGWTSKDNRHSLISVTGHFLDRKLRPKFLVISAKPIKGRHTADAIVAFIREALNDFTIPEDKISSITLSRCAAHVLQLCIKEGLKNIDEEGRKVRKSRTLTDELVELQMKEEIPQTVLIKNVEVRWNSSYKMLERLMKNRSAINLLAIEHLDLPKFNADDWMLLSSIKNVLSPIYEATLLLQSRNTSISAMSFALRKEGDNRFLAIKNVIASAIESRLKQAEEKEILVIATLLDPRFKAVYLDSTRLNQYKDWLICEQEKAQGKNDLCNELLFQKDASGSSAEDIFSQIEKDANLNRFECGLFTQPVCTGNETESGSRIK</sequence>
<evidence type="ECO:0000256" key="3">
    <source>
        <dbReference type="ARBA" id="ARBA00022771"/>
    </source>
</evidence>
<dbReference type="AlphaFoldDB" id="A0A914HIS4"/>